<organism evidence="3 4">
    <name type="scientific">Lolium multiflorum</name>
    <name type="common">Italian ryegrass</name>
    <name type="synonym">Lolium perenne subsp. multiflorum</name>
    <dbReference type="NCBI Taxonomy" id="4521"/>
    <lineage>
        <taxon>Eukaryota</taxon>
        <taxon>Viridiplantae</taxon>
        <taxon>Streptophyta</taxon>
        <taxon>Embryophyta</taxon>
        <taxon>Tracheophyta</taxon>
        <taxon>Spermatophyta</taxon>
        <taxon>Magnoliopsida</taxon>
        <taxon>Liliopsida</taxon>
        <taxon>Poales</taxon>
        <taxon>Poaceae</taxon>
        <taxon>BOP clade</taxon>
        <taxon>Pooideae</taxon>
        <taxon>Poodae</taxon>
        <taxon>Poeae</taxon>
        <taxon>Poeae Chloroplast Group 2 (Poeae type)</taxon>
        <taxon>Loliodinae</taxon>
        <taxon>Loliinae</taxon>
        <taxon>Lolium</taxon>
    </lineage>
</organism>
<dbReference type="InterPro" id="IPR025558">
    <property type="entry name" value="DUF4283"/>
</dbReference>
<proteinExistence type="predicted"/>
<feature type="compositionally biased region" description="Low complexity" evidence="1">
    <location>
        <begin position="312"/>
        <end position="326"/>
    </location>
</feature>
<keyword evidence="4" id="KW-1185">Reference proteome</keyword>
<feature type="compositionally biased region" description="Polar residues" evidence="1">
    <location>
        <begin position="421"/>
        <end position="435"/>
    </location>
</feature>
<feature type="compositionally biased region" description="Low complexity" evidence="1">
    <location>
        <begin position="278"/>
        <end position="297"/>
    </location>
</feature>
<feature type="region of interest" description="Disordered" evidence="1">
    <location>
        <begin position="357"/>
        <end position="376"/>
    </location>
</feature>
<feature type="region of interest" description="Disordered" evidence="1">
    <location>
        <begin position="417"/>
        <end position="457"/>
    </location>
</feature>
<dbReference type="AlphaFoldDB" id="A0AAD8QTY4"/>
<dbReference type="InterPro" id="IPR040256">
    <property type="entry name" value="At4g02000-like"/>
</dbReference>
<feature type="compositionally biased region" description="Basic and acidic residues" evidence="1">
    <location>
        <begin position="328"/>
        <end position="337"/>
    </location>
</feature>
<feature type="region of interest" description="Disordered" evidence="1">
    <location>
        <begin position="1"/>
        <end position="31"/>
    </location>
</feature>
<dbReference type="PANTHER" id="PTHR31286">
    <property type="entry name" value="GLYCINE-RICH CELL WALL STRUCTURAL PROTEIN 1.8-LIKE"/>
    <property type="match status" value="1"/>
</dbReference>
<gene>
    <name evidence="3" type="ORF">QYE76_032703</name>
</gene>
<dbReference type="EMBL" id="JAUUTY010000007">
    <property type="protein sequence ID" value="KAK1609030.1"/>
    <property type="molecule type" value="Genomic_DNA"/>
</dbReference>
<feature type="compositionally biased region" description="Basic and acidic residues" evidence="1">
    <location>
        <begin position="298"/>
        <end position="311"/>
    </location>
</feature>
<dbReference type="Proteomes" id="UP001231189">
    <property type="component" value="Unassembled WGS sequence"/>
</dbReference>
<comment type="caution">
    <text evidence="3">The sequence shown here is derived from an EMBL/GenBank/DDBJ whole genome shotgun (WGS) entry which is preliminary data.</text>
</comment>
<reference evidence="3" key="1">
    <citation type="submission" date="2023-07" db="EMBL/GenBank/DDBJ databases">
        <title>A chromosome-level genome assembly of Lolium multiflorum.</title>
        <authorList>
            <person name="Chen Y."/>
            <person name="Copetti D."/>
            <person name="Kolliker R."/>
            <person name="Studer B."/>
        </authorList>
    </citation>
    <scope>NUCLEOTIDE SEQUENCE</scope>
    <source>
        <strain evidence="3">02402/16</strain>
        <tissue evidence="3">Leaf</tissue>
    </source>
</reference>
<feature type="domain" description="DUF4283" evidence="2">
    <location>
        <begin position="65"/>
        <end position="142"/>
    </location>
</feature>
<name>A0AAD8QTY4_LOLMU</name>
<evidence type="ECO:0000256" key="1">
    <source>
        <dbReference type="SAM" id="MobiDB-lite"/>
    </source>
</evidence>
<protein>
    <recommendedName>
        <fullName evidence="2">DUF4283 domain-containing protein</fullName>
    </recommendedName>
</protein>
<evidence type="ECO:0000313" key="3">
    <source>
        <dbReference type="EMBL" id="KAK1609030.1"/>
    </source>
</evidence>
<accession>A0AAD8QTY4</accession>
<dbReference type="PANTHER" id="PTHR31286:SF134">
    <property type="entry name" value="OS01G0559450 PROTEIN"/>
    <property type="match status" value="1"/>
</dbReference>
<sequence length="457" mass="50815">MVSPTGSAARGGGSSRTPSRSPAKTGSDDLASGLSAKLGDLLLTEKEATGLIIKDLRSESAPRPRWALVGKVCSSRKLSIAALEKAMDRAWGLHGPAQFKDLGDNRFVVRFSREGDWKHVKENGPWQFDFNAVLLKDYDGSVRPSDMIFDSLEVWARVSDLPLDMMNKVYGKRIGGWIGEYIATDVDEDGMAWGDELRIRVAVKVDQPLMRGVSMRESEDDVAGMWFDIKYEKIPHFCFDCGCLIHPEGKCLAEREEVKQWGEWLRAEPRKSRRKPSASRPSASSGSFNSRSFSTDSWSRDPEISVRDIPARRNPSRVFSNSSSSRTGGDEHRRFRGEVNSPIKGHRAGASAYREDFEESMQPSRVVSPPRKNQLRSGTFTRRTRNVDGAAAAPQVPLGTTSRKRGTKQVWLPVEVRVVGDSSNQGGKRQRTSSVFDRLEDPTNPSADLAGRGRRDQ</sequence>
<evidence type="ECO:0000313" key="4">
    <source>
        <dbReference type="Proteomes" id="UP001231189"/>
    </source>
</evidence>
<evidence type="ECO:0000259" key="2">
    <source>
        <dbReference type="Pfam" id="PF14111"/>
    </source>
</evidence>
<feature type="region of interest" description="Disordered" evidence="1">
    <location>
        <begin position="268"/>
        <end position="350"/>
    </location>
</feature>
<dbReference type="Pfam" id="PF14111">
    <property type="entry name" value="DUF4283"/>
    <property type="match status" value="1"/>
</dbReference>